<protein>
    <submittedName>
        <fullName evidence="1">Uncharacterized protein</fullName>
    </submittedName>
</protein>
<sequence>MNISQMIIDLAADYIDLGSKLEEKQNYLNVLCVAWNIAILPESLRKEALDEFSANYKIKNPNDSDENVANILRDIQLLIDEKVRMFPETFSYIEYSEIKLKNDGYAIRVASRPLYNNNLDGPDQETYSISTLH</sequence>
<organism evidence="1 2">
    <name type="scientific">Thiorhodovibrio frisius</name>
    <dbReference type="NCBI Taxonomy" id="631362"/>
    <lineage>
        <taxon>Bacteria</taxon>
        <taxon>Pseudomonadati</taxon>
        <taxon>Pseudomonadota</taxon>
        <taxon>Gammaproteobacteria</taxon>
        <taxon>Chromatiales</taxon>
        <taxon>Chromatiaceae</taxon>
        <taxon>Thiorhodovibrio</taxon>
    </lineage>
</organism>
<evidence type="ECO:0000313" key="2">
    <source>
        <dbReference type="Proteomes" id="UP000002964"/>
    </source>
</evidence>
<name>H8Z2T3_9GAMM</name>
<dbReference type="STRING" id="631362.Thi970DRAFT_01889"/>
<dbReference type="Proteomes" id="UP000002964">
    <property type="component" value="Unassembled WGS sequence"/>
</dbReference>
<gene>
    <name evidence="1" type="ORF">Thi970DRAFT_01889</name>
</gene>
<reference evidence="2" key="1">
    <citation type="submission" date="2011-06" db="EMBL/GenBank/DDBJ databases">
        <authorList>
            <consortium name="US DOE Joint Genome Institute (JGI-PGF)"/>
            <person name="Lucas S."/>
            <person name="Han J."/>
            <person name="Lapidus A."/>
            <person name="Cheng J.-F."/>
            <person name="Goodwin L."/>
            <person name="Pitluck S."/>
            <person name="Peters L."/>
            <person name="Land M.L."/>
            <person name="Hauser L."/>
            <person name="Vogl K."/>
            <person name="Liu Z."/>
            <person name="Overmann J."/>
            <person name="Frigaard N.-U."/>
            <person name="Bryant D.A."/>
            <person name="Woyke T.J."/>
        </authorList>
    </citation>
    <scope>NUCLEOTIDE SEQUENCE [LARGE SCALE GENOMIC DNA]</scope>
    <source>
        <strain evidence="2">970</strain>
    </source>
</reference>
<dbReference type="eggNOG" id="ENOG502ZV7V">
    <property type="taxonomic scope" value="Bacteria"/>
</dbReference>
<dbReference type="EMBL" id="JH603169">
    <property type="protein sequence ID" value="EIC21669.1"/>
    <property type="molecule type" value="Genomic_DNA"/>
</dbReference>
<keyword evidence="2" id="KW-1185">Reference proteome</keyword>
<evidence type="ECO:0000313" key="1">
    <source>
        <dbReference type="EMBL" id="EIC21669.1"/>
    </source>
</evidence>
<proteinExistence type="predicted"/>
<dbReference type="HOGENOM" id="CLU_1905823_0_0_6"/>
<accession>H8Z2T3</accession>
<dbReference type="AlphaFoldDB" id="H8Z2T3"/>
<dbReference type="RefSeq" id="WP_009148254.1">
    <property type="nucleotide sequence ID" value="NZ_CP121471.1"/>
</dbReference>
<reference evidence="1 2" key="2">
    <citation type="submission" date="2011-11" db="EMBL/GenBank/DDBJ databases">
        <authorList>
            <consortium name="US DOE Joint Genome Institute"/>
            <person name="Lucas S."/>
            <person name="Han J."/>
            <person name="Lapidus A."/>
            <person name="Cheng J.-F."/>
            <person name="Goodwin L."/>
            <person name="Pitluck S."/>
            <person name="Peters L."/>
            <person name="Ovchinnikova G."/>
            <person name="Zhang X."/>
            <person name="Detter J.C."/>
            <person name="Han C."/>
            <person name="Tapia R."/>
            <person name="Land M."/>
            <person name="Hauser L."/>
            <person name="Kyrpides N."/>
            <person name="Ivanova N."/>
            <person name="Pagani I."/>
            <person name="Vogl K."/>
            <person name="Liu Z."/>
            <person name="Overmann J."/>
            <person name="Frigaard N.-U."/>
            <person name="Bryant D."/>
            <person name="Woyke T."/>
        </authorList>
    </citation>
    <scope>NUCLEOTIDE SEQUENCE [LARGE SCALE GENOMIC DNA]</scope>
    <source>
        <strain evidence="1 2">970</strain>
    </source>
</reference>